<protein>
    <recommendedName>
        <fullName evidence="8">FAD-binding domain-containing protein</fullName>
    </recommendedName>
</protein>
<evidence type="ECO:0000313" key="6">
    <source>
        <dbReference type="EMBL" id="THH13242.1"/>
    </source>
</evidence>
<feature type="region of interest" description="Disordered" evidence="5">
    <location>
        <begin position="217"/>
        <end position="247"/>
    </location>
</feature>
<dbReference type="OrthoDB" id="3340390at2759"/>
<proteinExistence type="inferred from homology"/>
<dbReference type="GO" id="GO:0140907">
    <property type="term" value="F:flavin-dependent halogenase activity"/>
    <property type="evidence" value="ECO:0007669"/>
    <property type="project" value="UniProtKB-ARBA"/>
</dbReference>
<name>A0A4S4LM50_9AGAM</name>
<dbReference type="InterPro" id="IPR006905">
    <property type="entry name" value="Flavin_halogenase"/>
</dbReference>
<comment type="catalytic activity">
    <reaction evidence="4">
        <text>melleolide F + FADH2 + chloride + O2 = 6'-chloromelleolide F + FAD + 2 H2O + H(+)</text>
        <dbReference type="Rhea" id="RHEA:67160"/>
        <dbReference type="ChEBI" id="CHEBI:15377"/>
        <dbReference type="ChEBI" id="CHEBI:15378"/>
        <dbReference type="ChEBI" id="CHEBI:15379"/>
        <dbReference type="ChEBI" id="CHEBI:17996"/>
        <dbReference type="ChEBI" id="CHEBI:57692"/>
        <dbReference type="ChEBI" id="CHEBI:58307"/>
        <dbReference type="ChEBI" id="CHEBI:167712"/>
        <dbReference type="ChEBI" id="CHEBI:167713"/>
    </reaction>
    <physiologicalReaction direction="left-to-right" evidence="4">
        <dbReference type="Rhea" id="RHEA:67161"/>
    </physiologicalReaction>
</comment>
<evidence type="ECO:0000256" key="5">
    <source>
        <dbReference type="SAM" id="MobiDB-lite"/>
    </source>
</evidence>
<keyword evidence="3" id="KW-0503">Monooxygenase</keyword>
<dbReference type="SUPFAM" id="SSF51905">
    <property type="entry name" value="FAD/NAD(P)-binding domain"/>
    <property type="match status" value="1"/>
</dbReference>
<evidence type="ECO:0000313" key="7">
    <source>
        <dbReference type="Proteomes" id="UP000310158"/>
    </source>
</evidence>
<keyword evidence="7" id="KW-1185">Reference proteome</keyword>
<dbReference type="Gene3D" id="3.50.50.60">
    <property type="entry name" value="FAD/NAD(P)-binding domain"/>
    <property type="match status" value="2"/>
</dbReference>
<keyword evidence="2" id="KW-0560">Oxidoreductase</keyword>
<feature type="region of interest" description="Disordered" evidence="5">
    <location>
        <begin position="584"/>
        <end position="603"/>
    </location>
</feature>
<dbReference type="AlphaFoldDB" id="A0A4S4LM50"/>
<dbReference type="PANTHER" id="PTHR43747">
    <property type="entry name" value="FAD-BINDING PROTEIN"/>
    <property type="match status" value="1"/>
</dbReference>
<feature type="compositionally biased region" description="Basic and acidic residues" evidence="5">
    <location>
        <begin position="748"/>
        <end position="758"/>
    </location>
</feature>
<dbReference type="Proteomes" id="UP000310158">
    <property type="component" value="Unassembled WGS sequence"/>
</dbReference>
<dbReference type="EMBL" id="SGPL01000374">
    <property type="protein sequence ID" value="THH13242.1"/>
    <property type="molecule type" value="Genomic_DNA"/>
</dbReference>
<feature type="region of interest" description="Disordered" evidence="5">
    <location>
        <begin position="290"/>
        <end position="352"/>
    </location>
</feature>
<comment type="similarity">
    <text evidence="1">Belongs to the flavin-dependent halogenase family.</text>
</comment>
<dbReference type="PANTHER" id="PTHR43747:SF5">
    <property type="entry name" value="FAD-BINDING DOMAIN-CONTAINING PROTEIN"/>
    <property type="match status" value="1"/>
</dbReference>
<feature type="compositionally biased region" description="Low complexity" evidence="5">
    <location>
        <begin position="230"/>
        <end position="247"/>
    </location>
</feature>
<evidence type="ECO:0000256" key="3">
    <source>
        <dbReference type="ARBA" id="ARBA00023033"/>
    </source>
</evidence>
<dbReference type="InterPro" id="IPR050816">
    <property type="entry name" value="Flavin-dep_Halogenase_NPB"/>
</dbReference>
<evidence type="ECO:0008006" key="8">
    <source>
        <dbReference type="Google" id="ProtNLM"/>
    </source>
</evidence>
<comment type="caution">
    <text evidence="6">The sequence shown here is derived from an EMBL/GenBank/DDBJ whole genome shotgun (WGS) entry which is preliminary data.</text>
</comment>
<dbReference type="Pfam" id="PF04820">
    <property type="entry name" value="Trp_halogenase"/>
    <property type="match status" value="1"/>
</dbReference>
<dbReference type="GO" id="GO:0044550">
    <property type="term" value="P:secondary metabolite biosynthetic process"/>
    <property type="evidence" value="ECO:0007669"/>
    <property type="project" value="UniProtKB-ARBA"/>
</dbReference>
<evidence type="ECO:0000256" key="2">
    <source>
        <dbReference type="ARBA" id="ARBA00023002"/>
    </source>
</evidence>
<accession>A0A4S4LM50</accession>
<dbReference type="InterPro" id="IPR036188">
    <property type="entry name" value="FAD/NAD-bd_sf"/>
</dbReference>
<gene>
    <name evidence="6" type="ORF">EW146_g6960</name>
</gene>
<reference evidence="6 7" key="1">
    <citation type="submission" date="2019-02" db="EMBL/GenBank/DDBJ databases">
        <title>Genome sequencing of the rare red list fungi Bondarzewia mesenterica.</title>
        <authorList>
            <person name="Buettner E."/>
            <person name="Kellner H."/>
        </authorList>
    </citation>
    <scope>NUCLEOTIDE SEQUENCE [LARGE SCALE GENOMIC DNA]</scope>
    <source>
        <strain evidence="6 7">DSM 108281</strain>
    </source>
</reference>
<feature type="region of interest" description="Disordered" evidence="5">
    <location>
        <begin position="699"/>
        <end position="758"/>
    </location>
</feature>
<evidence type="ECO:0000256" key="4">
    <source>
        <dbReference type="ARBA" id="ARBA00049364"/>
    </source>
</evidence>
<dbReference type="GO" id="GO:0004497">
    <property type="term" value="F:monooxygenase activity"/>
    <property type="evidence" value="ECO:0007669"/>
    <property type="project" value="UniProtKB-KW"/>
</dbReference>
<sequence length="821" mass="88261">MKFNQYKKEGYTDFVALGHNNNAWNVVRSEFDALLLDHASSCGAQVFHSTKVVSLDFPEPPSLGRPTSATWIHTPSSLNPCAASPTCTGTITYDYVIDASGRAGVLSTKYLKNRRFNSNLKNIAIWGYWTGAGVYGRSTPAEGAPYFEALTDESGWAWFIPLHNGTTSVGVVMDQKQFSKRSSLSRITSPSVSTFTTPSSPYPFLSLFGGESAPSSATDLSSPLLPPTPSYTVTTPPSSPMSPTFSSTISPGMLSHSSGNLIARYISALELAPGLKELIGTGTLVQGKKSAETLGSGSESLTPSAGSLHGQSTVVSADPRAPATPRIRRDKESARPFSPGAEGQMQTMDDNVSSDETVRTASDYSYSANTYAGEGWRIVGDAGAFIDPFFSSGVHLAMTSGLSAAASVAASIRGDCEEKEAGDWHSQRVSVSYTRFLVVVLSAYKQMRSQSADVLSDIGEDNFDKAFAFLRPVIQGNADMGPRLSESEVQRALDFCTDLFSPTTPEEHDAVRKRMEELNLTAGSPAYSRPDRAEMNTTVTPPRKGNRGGVTIEELEDEEAGGTRRSNLRAGEGVAIGAFPTLDTDTEVKGVNGGSHRGGRKRSGTIDAVWRWLGKVSGVQGPGEANPEGVQELQQAISPLPRRAEISREPRMRRNTVSVRPFSDNKEFDVGDMKDALFDVTAPVLSPSALQDIVERVHPPSLATRRRPSLTINTSAPSDAEPPNLLPAHDIPTARSRGGGQSGTAFSRRQEDEEAETKRVLAKINARRVIHRDHSGLHSLEEEAFGEGGFTVRLEKGKLGLVRVDGEKGVRRESVDGYDGT</sequence>
<organism evidence="6 7">
    <name type="scientific">Bondarzewia mesenterica</name>
    <dbReference type="NCBI Taxonomy" id="1095465"/>
    <lineage>
        <taxon>Eukaryota</taxon>
        <taxon>Fungi</taxon>
        <taxon>Dikarya</taxon>
        <taxon>Basidiomycota</taxon>
        <taxon>Agaricomycotina</taxon>
        <taxon>Agaricomycetes</taxon>
        <taxon>Russulales</taxon>
        <taxon>Bondarzewiaceae</taxon>
        <taxon>Bondarzewia</taxon>
    </lineage>
</organism>
<evidence type="ECO:0000256" key="1">
    <source>
        <dbReference type="ARBA" id="ARBA00005706"/>
    </source>
</evidence>
<feature type="compositionally biased region" description="Polar residues" evidence="5">
    <location>
        <begin position="293"/>
        <end position="315"/>
    </location>
</feature>
<feature type="region of interest" description="Disordered" evidence="5">
    <location>
        <begin position="522"/>
        <end position="572"/>
    </location>
</feature>